<dbReference type="Proteomes" id="UP001152320">
    <property type="component" value="Chromosome 10"/>
</dbReference>
<feature type="region of interest" description="Disordered" evidence="1">
    <location>
        <begin position="25"/>
        <end position="68"/>
    </location>
</feature>
<evidence type="ECO:0000313" key="2">
    <source>
        <dbReference type="EMBL" id="KAJ8035228.1"/>
    </source>
</evidence>
<protein>
    <submittedName>
        <fullName evidence="2">Uncharacterized protein</fullName>
    </submittedName>
</protein>
<evidence type="ECO:0000256" key="1">
    <source>
        <dbReference type="SAM" id="MobiDB-lite"/>
    </source>
</evidence>
<keyword evidence="3" id="KW-1185">Reference proteome</keyword>
<comment type="caution">
    <text evidence="2">The sequence shown here is derived from an EMBL/GenBank/DDBJ whole genome shotgun (WGS) entry which is preliminary data.</text>
</comment>
<dbReference type="AlphaFoldDB" id="A0A9Q1BYZ3"/>
<feature type="compositionally biased region" description="Basic and acidic residues" evidence="1">
    <location>
        <begin position="46"/>
        <end position="59"/>
    </location>
</feature>
<reference evidence="2" key="1">
    <citation type="submission" date="2021-10" db="EMBL/GenBank/DDBJ databases">
        <title>Tropical sea cucumber genome reveals ecological adaptation and Cuvierian tubules defense mechanism.</title>
        <authorList>
            <person name="Chen T."/>
        </authorList>
    </citation>
    <scope>NUCLEOTIDE SEQUENCE</scope>
    <source>
        <strain evidence="2">Nanhai2018</strain>
        <tissue evidence="2">Muscle</tissue>
    </source>
</reference>
<gene>
    <name evidence="2" type="ORF">HOLleu_22386</name>
</gene>
<accession>A0A9Q1BYZ3</accession>
<dbReference type="EMBL" id="JAIZAY010000010">
    <property type="protein sequence ID" value="KAJ8035228.1"/>
    <property type="molecule type" value="Genomic_DNA"/>
</dbReference>
<name>A0A9Q1BYZ3_HOLLE</name>
<organism evidence="2 3">
    <name type="scientific">Holothuria leucospilota</name>
    <name type="common">Black long sea cucumber</name>
    <name type="synonym">Mertensiothuria leucospilota</name>
    <dbReference type="NCBI Taxonomy" id="206669"/>
    <lineage>
        <taxon>Eukaryota</taxon>
        <taxon>Metazoa</taxon>
        <taxon>Echinodermata</taxon>
        <taxon>Eleutherozoa</taxon>
        <taxon>Echinozoa</taxon>
        <taxon>Holothuroidea</taxon>
        <taxon>Aspidochirotacea</taxon>
        <taxon>Aspidochirotida</taxon>
        <taxon>Holothuriidae</taxon>
        <taxon>Holothuria</taxon>
    </lineage>
</organism>
<proteinExistence type="predicted"/>
<sequence>MLNKLVTTENNERTSLPTVVMQFHANEGDSSPGTTTSGQEMVLAGAKERDEERGRDTRHTPQRSIEGNELGNVTIVVFSIYIRCNVL</sequence>
<feature type="compositionally biased region" description="Polar residues" evidence="1">
    <location>
        <begin position="28"/>
        <end position="39"/>
    </location>
</feature>
<evidence type="ECO:0000313" key="3">
    <source>
        <dbReference type="Proteomes" id="UP001152320"/>
    </source>
</evidence>